<dbReference type="Proteomes" id="UP000265520">
    <property type="component" value="Unassembled WGS sequence"/>
</dbReference>
<name>A0A392V095_9FABA</name>
<keyword evidence="1" id="KW-0472">Membrane</keyword>
<keyword evidence="1" id="KW-0812">Transmembrane</keyword>
<feature type="non-terminal residue" evidence="2">
    <location>
        <position position="1"/>
    </location>
</feature>
<evidence type="ECO:0000313" key="2">
    <source>
        <dbReference type="EMBL" id="MCI81686.1"/>
    </source>
</evidence>
<evidence type="ECO:0000313" key="3">
    <source>
        <dbReference type="Proteomes" id="UP000265520"/>
    </source>
</evidence>
<accession>A0A392V095</accession>
<dbReference type="EMBL" id="LXQA011025116">
    <property type="protein sequence ID" value="MCI81686.1"/>
    <property type="molecule type" value="Genomic_DNA"/>
</dbReference>
<feature type="transmembrane region" description="Helical" evidence="1">
    <location>
        <begin position="42"/>
        <end position="65"/>
    </location>
</feature>
<keyword evidence="1" id="KW-1133">Transmembrane helix</keyword>
<dbReference type="AlphaFoldDB" id="A0A392V095"/>
<sequence length="70" mass="7973">VQESGVHSIKALASAQTVAKCLLQRLTKCRNMRRRYVIQRRFWQSVGITATMKLASVVLIVAAVINRRYL</sequence>
<keyword evidence="3" id="KW-1185">Reference proteome</keyword>
<reference evidence="2 3" key="1">
    <citation type="journal article" date="2018" name="Front. Plant Sci.">
        <title>Red Clover (Trifolium pratense) and Zigzag Clover (T. medium) - A Picture of Genomic Similarities and Differences.</title>
        <authorList>
            <person name="Dluhosova J."/>
            <person name="Istvanek J."/>
            <person name="Nedelnik J."/>
            <person name="Repkova J."/>
        </authorList>
    </citation>
    <scope>NUCLEOTIDE SEQUENCE [LARGE SCALE GENOMIC DNA]</scope>
    <source>
        <strain evidence="3">cv. 10/8</strain>
        <tissue evidence="2">Leaf</tissue>
    </source>
</reference>
<evidence type="ECO:0000256" key="1">
    <source>
        <dbReference type="SAM" id="Phobius"/>
    </source>
</evidence>
<protein>
    <submittedName>
        <fullName evidence="2">Uncharacterized protein</fullName>
    </submittedName>
</protein>
<comment type="caution">
    <text evidence="2">The sequence shown here is derived from an EMBL/GenBank/DDBJ whole genome shotgun (WGS) entry which is preliminary data.</text>
</comment>
<organism evidence="2 3">
    <name type="scientific">Trifolium medium</name>
    <dbReference type="NCBI Taxonomy" id="97028"/>
    <lineage>
        <taxon>Eukaryota</taxon>
        <taxon>Viridiplantae</taxon>
        <taxon>Streptophyta</taxon>
        <taxon>Embryophyta</taxon>
        <taxon>Tracheophyta</taxon>
        <taxon>Spermatophyta</taxon>
        <taxon>Magnoliopsida</taxon>
        <taxon>eudicotyledons</taxon>
        <taxon>Gunneridae</taxon>
        <taxon>Pentapetalae</taxon>
        <taxon>rosids</taxon>
        <taxon>fabids</taxon>
        <taxon>Fabales</taxon>
        <taxon>Fabaceae</taxon>
        <taxon>Papilionoideae</taxon>
        <taxon>50 kb inversion clade</taxon>
        <taxon>NPAAA clade</taxon>
        <taxon>Hologalegina</taxon>
        <taxon>IRL clade</taxon>
        <taxon>Trifolieae</taxon>
        <taxon>Trifolium</taxon>
    </lineage>
</organism>
<proteinExistence type="predicted"/>